<keyword evidence="4 12" id="KW-0328">Glycosyltransferase</keyword>
<evidence type="ECO:0000256" key="2">
    <source>
        <dbReference type="ARBA" id="ARBA00004922"/>
    </source>
</evidence>
<comment type="similarity">
    <text evidence="3 12">Belongs to the glycosyltransferase 10 family.</text>
</comment>
<sequence length="307" mass="35471">MVTRNDINLNNKPERIKSSCSPFDYQLKNEVFEFDGIKYPQRVSLHLNKTINFNCLNSEPQIHKILLWNLFLTSVDFGFGLGVKEPFIRNSCPVTNCEVFNNHTRLNEADLVIVHVLNKIPTIPKKRPLNQRWIFMIFESQIHSPNFSKYNNVFNLTSTHGLESTFSRLIGTYQLFEWALNENFDDSRDFSAGKSDLAVAVISNCRSSSGRLEYIKELKKYIPVNIFGKCGGIRCEDFYKTKSNAYCKDLVSKTHKFYFSFENSICDGYITEKFFVSLKYDIVPVVLGGGNYTYFVSTSNFKNLTIF</sequence>
<keyword evidence="11" id="KW-0325">Glycoprotein</keyword>
<dbReference type="OrthoDB" id="427096at2759"/>
<proteinExistence type="inferred from homology"/>
<evidence type="ECO:0000256" key="11">
    <source>
        <dbReference type="ARBA" id="ARBA00023180"/>
    </source>
</evidence>
<comment type="caution">
    <text evidence="15">The sequence shown here is derived from an EMBL/GenBank/DDBJ whole genome shotgun (WGS) entry which is preliminary data.</text>
</comment>
<evidence type="ECO:0000256" key="9">
    <source>
        <dbReference type="ARBA" id="ARBA00023034"/>
    </source>
</evidence>
<gene>
    <name evidence="15" type="ORF">BpHYR1_008231</name>
</gene>
<dbReference type="GO" id="GO:0008417">
    <property type="term" value="F:fucosyltransferase activity"/>
    <property type="evidence" value="ECO:0007669"/>
    <property type="project" value="InterPro"/>
</dbReference>
<dbReference type="GO" id="GO:0032580">
    <property type="term" value="C:Golgi cisterna membrane"/>
    <property type="evidence" value="ECO:0007669"/>
    <property type="project" value="UniProtKB-SubCell"/>
</dbReference>
<dbReference type="Pfam" id="PF00852">
    <property type="entry name" value="Glyco_transf_10"/>
    <property type="match status" value="1"/>
</dbReference>
<keyword evidence="8" id="KW-1133">Transmembrane helix</keyword>
<feature type="domain" description="Fucosyltransferase C-terminal" evidence="13">
    <location>
        <begin position="193"/>
        <end position="301"/>
    </location>
</feature>
<evidence type="ECO:0000256" key="3">
    <source>
        <dbReference type="ARBA" id="ARBA00008919"/>
    </source>
</evidence>
<evidence type="ECO:0000256" key="12">
    <source>
        <dbReference type="RuleBase" id="RU003832"/>
    </source>
</evidence>
<protein>
    <recommendedName>
        <fullName evidence="12">Fucosyltransferase</fullName>
        <ecNumber evidence="12">2.4.1.-</ecNumber>
    </recommendedName>
</protein>
<evidence type="ECO:0000256" key="4">
    <source>
        <dbReference type="ARBA" id="ARBA00022676"/>
    </source>
</evidence>
<comment type="subcellular location">
    <subcellularLocation>
        <location evidence="1">Golgi apparatus membrane</location>
        <topology evidence="1">Single-pass type II membrane protein</topology>
    </subcellularLocation>
    <subcellularLocation>
        <location evidence="12">Golgi apparatus</location>
        <location evidence="12">Golgi stack membrane</location>
        <topology evidence="12">Single-pass type II membrane protein</topology>
    </subcellularLocation>
</comment>
<dbReference type="Pfam" id="PF17039">
    <property type="entry name" value="Glyco_tran_10_N"/>
    <property type="match status" value="1"/>
</dbReference>
<evidence type="ECO:0000313" key="16">
    <source>
        <dbReference type="Proteomes" id="UP000276133"/>
    </source>
</evidence>
<reference evidence="15 16" key="1">
    <citation type="journal article" date="2018" name="Sci. Rep.">
        <title>Genomic signatures of local adaptation to the degree of environmental predictability in rotifers.</title>
        <authorList>
            <person name="Franch-Gras L."/>
            <person name="Hahn C."/>
            <person name="Garcia-Roger E.M."/>
            <person name="Carmona M.J."/>
            <person name="Serra M."/>
            <person name="Gomez A."/>
        </authorList>
    </citation>
    <scope>NUCLEOTIDE SEQUENCE [LARGE SCALE GENOMIC DNA]</scope>
    <source>
        <strain evidence="15">HYR1</strain>
    </source>
</reference>
<dbReference type="PANTHER" id="PTHR48438:SF1">
    <property type="entry name" value="ALPHA-(1,3)-FUCOSYLTRANSFERASE C-RELATED"/>
    <property type="match status" value="1"/>
</dbReference>
<keyword evidence="9 12" id="KW-0333">Golgi apparatus</keyword>
<evidence type="ECO:0000259" key="14">
    <source>
        <dbReference type="Pfam" id="PF17039"/>
    </source>
</evidence>
<dbReference type="Gene3D" id="3.40.50.11660">
    <property type="entry name" value="Glycosyl transferase family 10, C-terminal domain"/>
    <property type="match status" value="1"/>
</dbReference>
<evidence type="ECO:0000256" key="1">
    <source>
        <dbReference type="ARBA" id="ARBA00004323"/>
    </source>
</evidence>
<evidence type="ECO:0000256" key="10">
    <source>
        <dbReference type="ARBA" id="ARBA00023136"/>
    </source>
</evidence>
<feature type="domain" description="Fucosyltransferase N-terminal" evidence="14">
    <location>
        <begin position="64"/>
        <end position="165"/>
    </location>
</feature>
<keyword evidence="10" id="KW-0472">Membrane</keyword>
<dbReference type="InterPro" id="IPR038577">
    <property type="entry name" value="GT10-like_C_sf"/>
</dbReference>
<keyword evidence="5 12" id="KW-0808">Transferase</keyword>
<dbReference type="PANTHER" id="PTHR48438">
    <property type="entry name" value="ALPHA-(1,3)-FUCOSYLTRANSFERASE C-RELATED"/>
    <property type="match status" value="1"/>
</dbReference>
<keyword evidence="16" id="KW-1185">Reference proteome</keyword>
<dbReference type="InterPro" id="IPR031481">
    <property type="entry name" value="Glyco_tran_10_N"/>
</dbReference>
<dbReference type="Proteomes" id="UP000276133">
    <property type="component" value="Unassembled WGS sequence"/>
</dbReference>
<evidence type="ECO:0000256" key="5">
    <source>
        <dbReference type="ARBA" id="ARBA00022679"/>
    </source>
</evidence>
<name>A0A3M7SQ18_BRAPC</name>
<accession>A0A3M7SQ18</accession>
<evidence type="ECO:0000259" key="13">
    <source>
        <dbReference type="Pfam" id="PF00852"/>
    </source>
</evidence>
<evidence type="ECO:0000313" key="15">
    <source>
        <dbReference type="EMBL" id="RNA37710.1"/>
    </source>
</evidence>
<keyword evidence="7" id="KW-0735">Signal-anchor</keyword>
<comment type="pathway">
    <text evidence="2">Protein modification; protein glycosylation.</text>
</comment>
<organism evidence="15 16">
    <name type="scientific">Brachionus plicatilis</name>
    <name type="common">Marine rotifer</name>
    <name type="synonym">Brachionus muelleri</name>
    <dbReference type="NCBI Taxonomy" id="10195"/>
    <lineage>
        <taxon>Eukaryota</taxon>
        <taxon>Metazoa</taxon>
        <taxon>Spiralia</taxon>
        <taxon>Gnathifera</taxon>
        <taxon>Rotifera</taxon>
        <taxon>Eurotatoria</taxon>
        <taxon>Monogononta</taxon>
        <taxon>Pseudotrocha</taxon>
        <taxon>Ploima</taxon>
        <taxon>Brachionidae</taxon>
        <taxon>Brachionus</taxon>
    </lineage>
</organism>
<evidence type="ECO:0000256" key="6">
    <source>
        <dbReference type="ARBA" id="ARBA00022692"/>
    </source>
</evidence>
<keyword evidence="6 12" id="KW-0812">Transmembrane</keyword>
<dbReference type="EC" id="2.4.1.-" evidence="12"/>
<dbReference type="STRING" id="10195.A0A3M7SQ18"/>
<dbReference type="GO" id="GO:0000139">
    <property type="term" value="C:Golgi membrane"/>
    <property type="evidence" value="ECO:0007669"/>
    <property type="project" value="UniProtKB-SubCell"/>
</dbReference>
<evidence type="ECO:0000256" key="8">
    <source>
        <dbReference type="ARBA" id="ARBA00022989"/>
    </source>
</evidence>
<dbReference type="UniPathway" id="UPA00378"/>
<dbReference type="SUPFAM" id="SSF53756">
    <property type="entry name" value="UDP-Glycosyltransferase/glycogen phosphorylase"/>
    <property type="match status" value="1"/>
</dbReference>
<dbReference type="InterPro" id="IPR001503">
    <property type="entry name" value="Glyco_trans_10"/>
</dbReference>
<dbReference type="EMBL" id="REGN01000997">
    <property type="protein sequence ID" value="RNA37710.1"/>
    <property type="molecule type" value="Genomic_DNA"/>
</dbReference>
<dbReference type="AlphaFoldDB" id="A0A3M7SQ18"/>
<evidence type="ECO:0000256" key="7">
    <source>
        <dbReference type="ARBA" id="ARBA00022968"/>
    </source>
</evidence>
<dbReference type="InterPro" id="IPR055270">
    <property type="entry name" value="Glyco_tran_10_C"/>
</dbReference>